<dbReference type="AlphaFoldDB" id="A0A1M7QN58"/>
<dbReference type="Proteomes" id="UP000184111">
    <property type="component" value="Unassembled WGS sequence"/>
</dbReference>
<feature type="compositionally biased region" description="Basic and acidic residues" evidence="1">
    <location>
        <begin position="175"/>
        <end position="189"/>
    </location>
</feature>
<sequence>MYSHESAKKGGAEKAARSPRRSGPALPGRSQGLPGLQRAVGNAAVVQLLGQSGHSWAKPEEHQHSAGCGHRGESPAPPPPRSAPARDRAGGGSGVGCHRSCRRVHRASAEFGDYIGGDVLVRLGRTRRSRESAQRGGAVRTGVESPGGSATSGSVRRNAGGEEAGTGGDRRRRRGDGWSDRPGRERHPAPLEAVSPQTYPKLLDARNEALRQAADDFRVRSQERMIEQMKDEFGTFQCRVNEILGQRLGVRLNGVCLSACRWSSPMRTVKFCARGSARRRAAGPAPANERGRGLPGPRGPRRRRRLWR</sequence>
<feature type="compositionally biased region" description="Basic residues" evidence="1">
    <location>
        <begin position="299"/>
        <end position="308"/>
    </location>
</feature>
<reference evidence="2 3" key="1">
    <citation type="submission" date="2016-11" db="EMBL/GenBank/DDBJ databases">
        <authorList>
            <person name="Jaros S."/>
            <person name="Januszkiewicz K."/>
            <person name="Wedrychowicz H."/>
        </authorList>
    </citation>
    <scope>NUCLEOTIDE SEQUENCE [LARGE SCALE GENOMIC DNA]</scope>
    <source>
        <strain evidence="2 3">CGMCC 4.2025</strain>
    </source>
</reference>
<dbReference type="EMBL" id="FRBI01000038">
    <property type="protein sequence ID" value="SHN32917.1"/>
    <property type="molecule type" value="Genomic_DNA"/>
</dbReference>
<feature type="region of interest" description="Disordered" evidence="1">
    <location>
        <begin position="1"/>
        <end position="38"/>
    </location>
</feature>
<gene>
    <name evidence="2" type="ORF">SAMN05216499_13848</name>
</gene>
<protein>
    <submittedName>
        <fullName evidence="2">Uncharacterized protein</fullName>
    </submittedName>
</protein>
<feature type="region of interest" description="Disordered" evidence="1">
    <location>
        <begin position="276"/>
        <end position="308"/>
    </location>
</feature>
<organism evidence="2 3">
    <name type="scientific">Actinacidiphila paucisporea</name>
    <dbReference type="NCBI Taxonomy" id="310782"/>
    <lineage>
        <taxon>Bacteria</taxon>
        <taxon>Bacillati</taxon>
        <taxon>Actinomycetota</taxon>
        <taxon>Actinomycetes</taxon>
        <taxon>Kitasatosporales</taxon>
        <taxon>Streptomycetaceae</taxon>
        <taxon>Actinacidiphila</taxon>
    </lineage>
</organism>
<evidence type="ECO:0000256" key="1">
    <source>
        <dbReference type="SAM" id="MobiDB-lite"/>
    </source>
</evidence>
<name>A0A1M7QN58_9ACTN</name>
<proteinExistence type="predicted"/>
<feature type="compositionally biased region" description="Basic and acidic residues" evidence="1">
    <location>
        <begin position="1"/>
        <end position="16"/>
    </location>
</feature>
<feature type="region of interest" description="Disordered" evidence="1">
    <location>
        <begin position="51"/>
        <end position="100"/>
    </location>
</feature>
<evidence type="ECO:0000313" key="2">
    <source>
        <dbReference type="EMBL" id="SHN32917.1"/>
    </source>
</evidence>
<feature type="region of interest" description="Disordered" evidence="1">
    <location>
        <begin position="126"/>
        <end position="198"/>
    </location>
</feature>
<accession>A0A1M7QN58</accession>
<evidence type="ECO:0000313" key="3">
    <source>
        <dbReference type="Proteomes" id="UP000184111"/>
    </source>
</evidence>
<keyword evidence="3" id="KW-1185">Reference proteome</keyword>